<accession>A0A853I542</accession>
<comment type="caution">
    <text evidence="1">The sequence shown here is derived from an EMBL/GenBank/DDBJ whole genome shotgun (WGS) entry which is preliminary data.</text>
</comment>
<protein>
    <submittedName>
        <fullName evidence="1">Conjugative transfer ATPase</fullName>
    </submittedName>
</protein>
<dbReference type="Proteomes" id="UP000569732">
    <property type="component" value="Unassembled WGS sequence"/>
</dbReference>
<proteinExistence type="predicted"/>
<dbReference type="EMBL" id="JACCKB010000030">
    <property type="protein sequence ID" value="NYZ67819.1"/>
    <property type="molecule type" value="Genomic_DNA"/>
</dbReference>
<dbReference type="AlphaFoldDB" id="A0A853I542"/>
<dbReference type="InterPro" id="IPR022303">
    <property type="entry name" value="Conjug_Trfer_ATPase"/>
</dbReference>
<dbReference type="RefSeq" id="WP_180569842.1">
    <property type="nucleotide sequence ID" value="NZ_JACCKB010000030.1"/>
</dbReference>
<dbReference type="Pfam" id="PF11130">
    <property type="entry name" value="TraC_F_IV"/>
    <property type="match status" value="1"/>
</dbReference>
<dbReference type="InterPro" id="IPR027417">
    <property type="entry name" value="P-loop_NTPase"/>
</dbReference>
<evidence type="ECO:0000313" key="2">
    <source>
        <dbReference type="Proteomes" id="UP000569732"/>
    </source>
</evidence>
<organism evidence="1 2">
    <name type="scientific">Spartinivicinus marinus</name>
    <dbReference type="NCBI Taxonomy" id="2994442"/>
    <lineage>
        <taxon>Bacteria</taxon>
        <taxon>Pseudomonadati</taxon>
        <taxon>Pseudomonadota</taxon>
        <taxon>Gammaproteobacteria</taxon>
        <taxon>Oceanospirillales</taxon>
        <taxon>Zooshikellaceae</taxon>
        <taxon>Spartinivicinus</taxon>
    </lineage>
</organism>
<sequence length="932" mass="106663">MSIFKQIFGKKTAHESFNTLTNKQVDELYKRPEPFANHLPVVEFGSKHKLFLLEDGISVAAMLEVTAISTEAKNEKFFKDTEDNIRIFLSCIPEEDNPWIVQSYTQDDNSFTDVIKGVEAYIPEHIRNTEYTQNYLKDFAAHYRRVCNPKGYFLDEAVSGTPWFGKIRRTRLFIYRRQRNQAPEHNPVEELNEMLDRLKSQARSAGITLRQCGGIDYYTWLLRWFNPNSELAGEDLDKLVEMVPYPGDEEMPIGLDFSAMLLLKQPETKNDCLVFDNHLHKAITIDTLKRIPDIGHLTAERRIGDKLLAPFDQLPSNTIFIMTIVIKPQDDILNHVKKIENSAKGGGAEAELAESDAKRASELMAHGDKLYPTVMTVLVKGKNPSDLRIKINDTNAILHSQGFHPVAERNQQLSINTYIRHLPMNYEHHRDKAARLERLMFVSHLARIIPFYGRSRGTGNPGLPFFNRGAEPLFVDPLNKEDRTNNAFGFFVGPPGSGKSASLVTKVRHMMAVYRPRLFIIEKGGSFKLLGEHFRELGLTVHTIKVTPQSDVSLPPFADAFKMLAIEEENRKSEELDYKDPFEEMDKEIEAFQDADDDSEQPDYLGEMELAARVMITGGDLKEEERMTRADRMIIRNAIIDASKRKWEALKQLEREGKKPTPVQQQVLTEDVANELLIRSRDPETSEKLRERAEDMSNAIQIFCTGMAGRFFNRPGENWPEADVTIFEVGTLAKEDYQDQLTVAYMSLMNKINTIVEREEYSERQTLIITDEAHLITTNPLLAPYIVKIVKMWRKLGAWKWLATQNMGDFPNAAKKLLAMFEWWIAMVCPKQEIDEIARFKQLTEEERTMLLAATKESGKYTEGVILSDTVKSLFRNVPPPISLALAMTEKHEKKERADIMKAEGISELHAAYRVADKIAQRIERNIEEGVA</sequence>
<reference evidence="1 2" key="1">
    <citation type="submission" date="2020-07" db="EMBL/GenBank/DDBJ databases">
        <title>Endozoicomonas sp. nov., isolated from sediment.</title>
        <authorList>
            <person name="Gu T."/>
        </authorList>
    </citation>
    <scope>NUCLEOTIDE SEQUENCE [LARGE SCALE GENOMIC DNA]</scope>
    <source>
        <strain evidence="1 2">SM1973</strain>
    </source>
</reference>
<dbReference type="InterPro" id="IPR025955">
    <property type="entry name" value="TraC/Conjuga_ATPase"/>
</dbReference>
<dbReference type="NCBIfam" id="TIGR03744">
    <property type="entry name" value="traC_PFL_4706"/>
    <property type="match status" value="1"/>
</dbReference>
<dbReference type="Gene3D" id="3.40.50.300">
    <property type="entry name" value="P-loop containing nucleotide triphosphate hydrolases"/>
    <property type="match status" value="1"/>
</dbReference>
<gene>
    <name evidence="1" type="ORF">H0A36_17535</name>
</gene>
<dbReference type="SUPFAM" id="SSF52540">
    <property type="entry name" value="P-loop containing nucleoside triphosphate hydrolases"/>
    <property type="match status" value="1"/>
</dbReference>
<dbReference type="Gene3D" id="1.10.8.730">
    <property type="match status" value="1"/>
</dbReference>
<keyword evidence="2" id="KW-1185">Reference proteome</keyword>
<evidence type="ECO:0000313" key="1">
    <source>
        <dbReference type="EMBL" id="NYZ67819.1"/>
    </source>
</evidence>
<name>A0A853I542_9GAMM</name>